<sequence>MFTTDRLVLRAFRDDDLDHLLALRNDPRVVTSLSAEPVVPRPPNYKIFLKELAENSTIGFTITIKETGQFMGQCSIKATEPQKNRDALFGISMYPDFWGKGYGREATKFTIDYAFKALGLQRVSLMVSAENTRAISLYEKLGFSVEGRKRRANWVNGHWEDTLSMGVLQEEWAALHA</sequence>
<evidence type="ECO:0000313" key="2">
    <source>
        <dbReference type="Proteomes" id="UP000790377"/>
    </source>
</evidence>
<organism evidence="1 2">
    <name type="scientific">Hygrophoropsis aurantiaca</name>
    <dbReference type="NCBI Taxonomy" id="72124"/>
    <lineage>
        <taxon>Eukaryota</taxon>
        <taxon>Fungi</taxon>
        <taxon>Dikarya</taxon>
        <taxon>Basidiomycota</taxon>
        <taxon>Agaricomycotina</taxon>
        <taxon>Agaricomycetes</taxon>
        <taxon>Agaricomycetidae</taxon>
        <taxon>Boletales</taxon>
        <taxon>Coniophorineae</taxon>
        <taxon>Hygrophoropsidaceae</taxon>
        <taxon>Hygrophoropsis</taxon>
    </lineage>
</organism>
<dbReference type="Proteomes" id="UP000790377">
    <property type="component" value="Unassembled WGS sequence"/>
</dbReference>
<evidence type="ECO:0000313" key="1">
    <source>
        <dbReference type="EMBL" id="KAH7913334.1"/>
    </source>
</evidence>
<gene>
    <name evidence="1" type="ORF">BJ138DRAFT_1134129</name>
</gene>
<protein>
    <submittedName>
        <fullName evidence="1">Acyl-CoA N-acyltransferase</fullName>
    </submittedName>
</protein>
<comment type="caution">
    <text evidence="1">The sequence shown here is derived from an EMBL/GenBank/DDBJ whole genome shotgun (WGS) entry which is preliminary data.</text>
</comment>
<reference evidence="1" key="1">
    <citation type="journal article" date="2021" name="New Phytol.">
        <title>Evolutionary innovations through gain and loss of genes in the ectomycorrhizal Boletales.</title>
        <authorList>
            <person name="Wu G."/>
            <person name="Miyauchi S."/>
            <person name="Morin E."/>
            <person name="Kuo A."/>
            <person name="Drula E."/>
            <person name="Varga T."/>
            <person name="Kohler A."/>
            <person name="Feng B."/>
            <person name="Cao Y."/>
            <person name="Lipzen A."/>
            <person name="Daum C."/>
            <person name="Hundley H."/>
            <person name="Pangilinan J."/>
            <person name="Johnson J."/>
            <person name="Barry K."/>
            <person name="LaButti K."/>
            <person name="Ng V."/>
            <person name="Ahrendt S."/>
            <person name="Min B."/>
            <person name="Choi I.G."/>
            <person name="Park H."/>
            <person name="Plett J.M."/>
            <person name="Magnuson J."/>
            <person name="Spatafora J.W."/>
            <person name="Nagy L.G."/>
            <person name="Henrissat B."/>
            <person name="Grigoriev I.V."/>
            <person name="Yang Z.L."/>
            <person name="Xu J."/>
            <person name="Martin F.M."/>
        </authorList>
    </citation>
    <scope>NUCLEOTIDE SEQUENCE</scope>
    <source>
        <strain evidence="1">ATCC 28755</strain>
    </source>
</reference>
<keyword evidence="2" id="KW-1185">Reference proteome</keyword>
<dbReference type="EMBL" id="MU267632">
    <property type="protein sequence ID" value="KAH7913334.1"/>
    <property type="molecule type" value="Genomic_DNA"/>
</dbReference>
<accession>A0ACB8AJK2</accession>
<name>A0ACB8AJK2_9AGAM</name>
<proteinExistence type="predicted"/>